<evidence type="ECO:0008006" key="14">
    <source>
        <dbReference type="Google" id="ProtNLM"/>
    </source>
</evidence>
<evidence type="ECO:0000259" key="10">
    <source>
        <dbReference type="PROSITE" id="PS50186"/>
    </source>
</evidence>
<dbReference type="InterPro" id="IPR017455">
    <property type="entry name" value="Znf_FYVE-rel"/>
</dbReference>
<dbReference type="SMART" id="SM00146">
    <property type="entry name" value="PI3Kc"/>
    <property type="match status" value="1"/>
</dbReference>
<dbReference type="PROSITE" id="PS50178">
    <property type="entry name" value="ZF_FYVE"/>
    <property type="match status" value="1"/>
</dbReference>
<dbReference type="InterPro" id="IPR000591">
    <property type="entry name" value="DEP_dom"/>
</dbReference>
<dbReference type="Proteomes" id="UP001158986">
    <property type="component" value="Unassembled WGS sequence"/>
</dbReference>
<dbReference type="InterPro" id="IPR000403">
    <property type="entry name" value="PI3/4_kinase_cat_dom"/>
</dbReference>
<feature type="domain" description="DEP" evidence="10">
    <location>
        <begin position="846"/>
        <end position="905"/>
    </location>
</feature>
<reference evidence="12 13" key="1">
    <citation type="submission" date="2021-11" db="EMBL/GenBank/DDBJ databases">
        <authorList>
            <person name="Islam A."/>
            <person name="Islam S."/>
            <person name="Flora M.S."/>
            <person name="Rahman M."/>
            <person name="Ziaur R.M."/>
            <person name="Epstein J.H."/>
            <person name="Hassan M."/>
            <person name="Klassen M."/>
            <person name="Woodard K."/>
            <person name="Webb A."/>
            <person name="Webby R.J."/>
            <person name="El Zowalaty M.E."/>
        </authorList>
    </citation>
    <scope>NUCLEOTIDE SEQUENCE [LARGE SCALE GENOMIC DNA]</scope>
    <source>
        <strain evidence="12">Pbs1</strain>
    </source>
</reference>
<dbReference type="InterPro" id="IPR001849">
    <property type="entry name" value="PH_domain"/>
</dbReference>
<dbReference type="InterPro" id="IPR011011">
    <property type="entry name" value="Znf_FYVE_PHD"/>
</dbReference>
<dbReference type="SUPFAM" id="SSF46785">
    <property type="entry name" value="Winged helix' DNA-binding domain"/>
    <property type="match status" value="1"/>
</dbReference>
<protein>
    <recommendedName>
        <fullName evidence="14">Atypical/PI3K/PI4K protein kinase</fullName>
    </recommendedName>
</protein>
<dbReference type="PROSITE" id="PS00916">
    <property type="entry name" value="PI3_4_KINASE_2"/>
    <property type="match status" value="1"/>
</dbReference>
<dbReference type="Pfam" id="PF00454">
    <property type="entry name" value="PI3_PI4_kinase"/>
    <property type="match status" value="1"/>
</dbReference>
<feature type="domain" description="PI3K/PI4K catalytic" evidence="11">
    <location>
        <begin position="1086"/>
        <end position="1357"/>
    </location>
</feature>
<dbReference type="InterPro" id="IPR013083">
    <property type="entry name" value="Znf_RING/FYVE/PHD"/>
</dbReference>
<keyword evidence="13" id="KW-1185">Reference proteome</keyword>
<dbReference type="InterPro" id="IPR018936">
    <property type="entry name" value="PI3/4_kinase_CS"/>
</dbReference>
<feature type="compositionally biased region" description="Acidic residues" evidence="7">
    <location>
        <begin position="716"/>
        <end position="727"/>
    </location>
</feature>
<evidence type="ECO:0000313" key="13">
    <source>
        <dbReference type="Proteomes" id="UP001158986"/>
    </source>
</evidence>
<dbReference type="Pfam" id="PF01363">
    <property type="entry name" value="FYVE"/>
    <property type="match status" value="1"/>
</dbReference>
<feature type="region of interest" description="Disordered" evidence="7">
    <location>
        <begin position="700"/>
        <end position="741"/>
    </location>
</feature>
<evidence type="ECO:0000259" key="11">
    <source>
        <dbReference type="PROSITE" id="PS50290"/>
    </source>
</evidence>
<dbReference type="SUPFAM" id="SSF50729">
    <property type="entry name" value="PH domain-like"/>
    <property type="match status" value="1"/>
</dbReference>
<accession>A0ABN8CMX8</accession>
<feature type="domain" description="PH" evidence="8">
    <location>
        <begin position="154"/>
        <end position="189"/>
    </location>
</feature>
<dbReference type="PROSITE" id="PS50186">
    <property type="entry name" value="DEP"/>
    <property type="match status" value="1"/>
</dbReference>
<evidence type="ECO:0000256" key="5">
    <source>
        <dbReference type="ARBA" id="ARBA00022833"/>
    </source>
</evidence>
<evidence type="ECO:0000256" key="6">
    <source>
        <dbReference type="PROSITE-ProRule" id="PRU00091"/>
    </source>
</evidence>
<keyword evidence="4" id="KW-0418">Kinase</keyword>
<dbReference type="InterPro" id="IPR011009">
    <property type="entry name" value="Kinase-like_dom_sf"/>
</dbReference>
<keyword evidence="1" id="KW-0808">Transferase</keyword>
<dbReference type="CDD" id="cd15760">
    <property type="entry name" value="FYVE_scVPS27p_like"/>
    <property type="match status" value="1"/>
</dbReference>
<dbReference type="Gene3D" id="1.10.1070.11">
    <property type="entry name" value="Phosphatidylinositol 3-/4-kinase, catalytic domain"/>
    <property type="match status" value="1"/>
</dbReference>
<feature type="domain" description="FYVE-type" evidence="9">
    <location>
        <begin position="238"/>
        <end position="290"/>
    </location>
</feature>
<evidence type="ECO:0000256" key="1">
    <source>
        <dbReference type="ARBA" id="ARBA00022679"/>
    </source>
</evidence>
<dbReference type="InterPro" id="IPR036388">
    <property type="entry name" value="WH-like_DNA-bd_sf"/>
</dbReference>
<dbReference type="SUPFAM" id="SSF57903">
    <property type="entry name" value="FYVE/PHD zinc finger"/>
    <property type="match status" value="1"/>
</dbReference>
<feature type="region of interest" description="Disordered" evidence="7">
    <location>
        <begin position="928"/>
        <end position="960"/>
    </location>
</feature>
<evidence type="ECO:0000259" key="9">
    <source>
        <dbReference type="PROSITE" id="PS50178"/>
    </source>
</evidence>
<keyword evidence="3 6" id="KW-0863">Zinc-finger</keyword>
<evidence type="ECO:0000256" key="4">
    <source>
        <dbReference type="ARBA" id="ARBA00022777"/>
    </source>
</evidence>
<dbReference type="PANTHER" id="PTHR10048">
    <property type="entry name" value="PHOSPHATIDYLINOSITOL KINASE"/>
    <property type="match status" value="1"/>
</dbReference>
<keyword evidence="2" id="KW-0479">Metal-binding</keyword>
<dbReference type="InterPro" id="IPR015433">
    <property type="entry name" value="PI3/4_kinase"/>
</dbReference>
<dbReference type="InterPro" id="IPR011993">
    <property type="entry name" value="PH-like_dom_sf"/>
</dbReference>
<dbReference type="Gene3D" id="3.30.1010.10">
    <property type="entry name" value="Phosphatidylinositol 3-kinase Catalytic Subunit, Chain A, domain 4"/>
    <property type="match status" value="1"/>
</dbReference>
<organism evidence="12 13">
    <name type="scientific">Peronospora belbahrii</name>
    <dbReference type="NCBI Taxonomy" id="622444"/>
    <lineage>
        <taxon>Eukaryota</taxon>
        <taxon>Sar</taxon>
        <taxon>Stramenopiles</taxon>
        <taxon>Oomycota</taxon>
        <taxon>Peronosporomycetes</taxon>
        <taxon>Peronosporales</taxon>
        <taxon>Peronosporaceae</taxon>
        <taxon>Peronospora</taxon>
    </lineage>
</organism>
<dbReference type="InterPro" id="IPR036940">
    <property type="entry name" value="PI3/4_kinase_cat_sf"/>
</dbReference>
<evidence type="ECO:0000259" key="8">
    <source>
        <dbReference type="PROSITE" id="PS50003"/>
    </source>
</evidence>
<dbReference type="PROSITE" id="PS50003">
    <property type="entry name" value="PH_DOMAIN"/>
    <property type="match status" value="1"/>
</dbReference>
<keyword evidence="5" id="KW-0862">Zinc</keyword>
<dbReference type="Gene3D" id="3.30.40.10">
    <property type="entry name" value="Zinc/RING finger domain, C3HC4 (zinc finger)"/>
    <property type="match status" value="1"/>
</dbReference>
<dbReference type="PROSITE" id="PS00915">
    <property type="entry name" value="PI3_4_KINASE_1"/>
    <property type="match status" value="1"/>
</dbReference>
<dbReference type="CDD" id="cd05168">
    <property type="entry name" value="PI4Kc_III_beta"/>
    <property type="match status" value="1"/>
</dbReference>
<name>A0ABN8CMX8_9STRA</name>
<dbReference type="PANTHER" id="PTHR10048:SF22">
    <property type="entry name" value="PHOSPHATIDYLINOSITOL 4-KINASE BETA"/>
    <property type="match status" value="1"/>
</dbReference>
<dbReference type="SUPFAM" id="SSF56112">
    <property type="entry name" value="Protein kinase-like (PK-like)"/>
    <property type="match status" value="1"/>
</dbReference>
<feature type="compositionally biased region" description="Basic and acidic residues" evidence="7">
    <location>
        <begin position="989"/>
        <end position="998"/>
    </location>
</feature>
<feature type="region of interest" description="Disordered" evidence="7">
    <location>
        <begin position="1"/>
        <end position="22"/>
    </location>
</feature>
<evidence type="ECO:0000256" key="2">
    <source>
        <dbReference type="ARBA" id="ARBA00022723"/>
    </source>
</evidence>
<feature type="compositionally biased region" description="Polar residues" evidence="7">
    <location>
        <begin position="948"/>
        <end position="957"/>
    </location>
</feature>
<proteinExistence type="predicted"/>
<dbReference type="InterPro" id="IPR000306">
    <property type="entry name" value="Znf_FYVE"/>
</dbReference>
<gene>
    <name evidence="12" type="ORF">PBS001_LOCUS126</name>
</gene>
<dbReference type="InterPro" id="IPR057754">
    <property type="entry name" value="PI4-kinase_beta/PIK1_cat"/>
</dbReference>
<evidence type="ECO:0000313" key="12">
    <source>
        <dbReference type="EMBL" id="CAH0513311.1"/>
    </source>
</evidence>
<dbReference type="Gene3D" id="2.30.29.30">
    <property type="entry name" value="Pleckstrin-homology domain (PH domain)/Phosphotyrosine-binding domain (PTB)"/>
    <property type="match status" value="1"/>
</dbReference>
<feature type="region of interest" description="Disordered" evidence="7">
    <location>
        <begin position="974"/>
        <end position="998"/>
    </location>
</feature>
<sequence>MTEETEELPRQPMHLSDDGKGPLSINDAVMTDSLESPVANGFATLSARAADADCDSFAQSGGALMSESGAVSSLDMLGSFGVERDGLGIKGYLCMRDEGVTYHRMKRFYCRCVGVNFSRFASRDAASAMITALFSAEVQKVEAWDGKGLWHTYRHSFKLSFTSGDVFNMDADSEEDKRQWIEYIQTALIGMKAAVEKWFADVSARPDIMALTPGGLTFVEKSNPPKFKNDITCCHPGCHVRFESTGKRQHHCRNCGGSVCSDHSSRFAMLRHFHMNYPVRLCMGCYRVQCFVLWLSMLLQRLNIAQIEENGMPKPLLSKADEDEMEALIAIFGDGGFGIFDVIQMLHLHRHGCDEAYAYAVNKLLELSACNLADFEFFLPQIFQMWLTVDWASNNIKAALLFRVLCYATQLHIRLATAIYWLTRAAIDDSCGWGFGQSELYVPDFLYRKMSMCKILMINVEMQISRNDWSFEVDKDLQASSEQAAIIKCLFDRLLVLVHVDSKSTIPFGAVCDAMSSCSIPRDYLLPSNTLSEDSYDGEECRVFTNQIQFIEELCAMTERLRFLPPDERKKALRLELQKLELPKGVLCPLGSCNNPMQRLLTIARDEGTVFTTRARAPTLMFFEVARLKTACEKNAWLHGGRSLIISAQNEQTSDSEEIISANGSNVLAPASEVKLAKNAIEMATSSDIAQVIEMGTFSGTGEEQEDDGPKHTSDEESSGSDDENSEKEEQRDRVSSDPLPSLATLARAVGVKNKRSRRDRSGSLIISTTKSFDSIIASCADTIKIRRRRSISEGTAFSGLAKSQSNKLVSMLSNVESFTDDQLISIAQNMETSMLKSDLFGHSIFTGKEIVEWMTKNEIVSNAAHALWLGSELLRCGALEKTAPSFNALSGFAANEATFYQLKNELSTLFQSPERRHTLQFDAPLSLEQSTEEPAMEYTDQERPIPRTSSRSTVKPQETKVDIPELADTVVKTTAESAPNSSSKASRPLKEDVGGLSEERRSVASNVHGGSFILKFDPEVAISAMNSVEQAIQQYVLPQDDIENTAQLIEDLHILREQLSIVHEYVTDKRKRLHVAVESAFGESFEEKRERLRATSHFRALELKDWDCVAFIVKSNDDLRQEVLCLQIIHQLQDIFQSADLPLRLLPYEIIATSASTGMIEYVKNAVSLDALKKRDNYTSLADHFLKTYGQADSAAYKTAMTNFVRSMAAYSLACYLLQIKDRHNGNIMIDSDGHVIHIDFGFILGIAPGGRFSLETAPFKLTGEMVDAMGGTQSDYFKAYVIFLIQGFLALQQHADSILMMIAIMAHESSCPCFLSQHPRDILSVTKQLFRLDYNQSQVIKHVISLVRRSHNSYRTRQYDVFQRMTNGILP</sequence>
<comment type="caution">
    <text evidence="12">The sequence shown here is derived from an EMBL/GenBank/DDBJ whole genome shotgun (WGS) entry which is preliminary data.</text>
</comment>
<evidence type="ECO:0000256" key="3">
    <source>
        <dbReference type="ARBA" id="ARBA00022771"/>
    </source>
</evidence>
<dbReference type="SMART" id="SM00064">
    <property type="entry name" value="FYVE"/>
    <property type="match status" value="1"/>
</dbReference>
<dbReference type="Gene3D" id="1.10.10.10">
    <property type="entry name" value="Winged helix-like DNA-binding domain superfamily/Winged helix DNA-binding domain"/>
    <property type="match status" value="1"/>
</dbReference>
<dbReference type="EMBL" id="CAKLCB010000010">
    <property type="protein sequence ID" value="CAH0513311.1"/>
    <property type="molecule type" value="Genomic_DNA"/>
</dbReference>
<feature type="compositionally biased region" description="Polar residues" evidence="7">
    <location>
        <begin position="974"/>
        <end position="986"/>
    </location>
</feature>
<dbReference type="InterPro" id="IPR036390">
    <property type="entry name" value="WH_DNA-bd_sf"/>
</dbReference>
<dbReference type="PROSITE" id="PS50290">
    <property type="entry name" value="PI3_4_KINASE_3"/>
    <property type="match status" value="1"/>
</dbReference>
<evidence type="ECO:0000256" key="7">
    <source>
        <dbReference type="SAM" id="MobiDB-lite"/>
    </source>
</evidence>